<dbReference type="EMBL" id="JPQZ01000487">
    <property type="protein sequence ID" value="KKO73551.1"/>
    <property type="molecule type" value="Genomic_DNA"/>
</dbReference>
<keyword evidence="2" id="KW-1185">Reference proteome</keyword>
<dbReference type="AlphaFoldDB" id="A0A0F9W6S5"/>
<reference evidence="1 2" key="1">
    <citation type="journal article" date="2015" name="Environ. Microbiol.">
        <title>Genome analyses suggest the presence of polyploidy and recent human-driven expansions in eight global populations of the honeybee pathogen Nosema ceranae.</title>
        <authorList>
            <person name="Pelin A."/>
            <person name="Selman M."/>
            <person name="Aris-Brosou S."/>
            <person name="Farinelli L."/>
            <person name="Corradi N."/>
        </authorList>
    </citation>
    <scope>NUCLEOTIDE SEQUENCE [LARGE SCALE GENOMIC DNA]</scope>
    <source>
        <strain evidence="1 2">PA08 1199</strain>
    </source>
</reference>
<proteinExistence type="predicted"/>
<evidence type="ECO:0000313" key="2">
    <source>
        <dbReference type="Proteomes" id="UP000034350"/>
    </source>
</evidence>
<protein>
    <submittedName>
        <fullName evidence="1">Uncharacterized protein</fullName>
    </submittedName>
</protein>
<comment type="caution">
    <text evidence="1">The sequence shown here is derived from an EMBL/GenBank/DDBJ whole genome shotgun (WGS) entry which is preliminary data.</text>
</comment>
<dbReference type="VEuPathDB" id="MicrosporidiaDB:AAJ76_488000224"/>
<accession>A0A0F9W6S5</accession>
<dbReference type="RefSeq" id="XP_024329293.1">
    <property type="nucleotide sequence ID" value="XM_024475756.1"/>
</dbReference>
<organism evidence="1 2">
    <name type="scientific">Vairimorpha ceranae</name>
    <dbReference type="NCBI Taxonomy" id="40302"/>
    <lineage>
        <taxon>Eukaryota</taxon>
        <taxon>Fungi</taxon>
        <taxon>Fungi incertae sedis</taxon>
        <taxon>Microsporidia</taxon>
        <taxon>Nosematidae</taxon>
        <taxon>Vairimorpha</taxon>
    </lineage>
</organism>
<gene>
    <name evidence="1" type="ORF">AAJ76_488000224</name>
</gene>
<sequence>MQYSTIVLHIKTKESSIFPFRFPLIFINLIMRQISIVKFLKNTDIFNLNIHFCFAFFCVFDENSVHKVICCLTKSFTIM</sequence>
<dbReference type="GeneID" id="36320703"/>
<dbReference type="Proteomes" id="UP000034350">
    <property type="component" value="Unassembled WGS sequence"/>
</dbReference>
<evidence type="ECO:0000313" key="1">
    <source>
        <dbReference type="EMBL" id="KKO73551.1"/>
    </source>
</evidence>
<name>A0A0F9W6S5_9MICR</name>